<protein>
    <submittedName>
        <fullName evidence="1">Uncharacterized protein</fullName>
    </submittedName>
</protein>
<accession>A0A1Q9BTQ2</accession>
<proteinExistence type="predicted"/>
<evidence type="ECO:0000313" key="1">
    <source>
        <dbReference type="EMBL" id="OLP74071.1"/>
    </source>
</evidence>
<evidence type="ECO:0000313" key="2">
    <source>
        <dbReference type="Proteomes" id="UP000186817"/>
    </source>
</evidence>
<comment type="caution">
    <text evidence="1">The sequence shown here is derived from an EMBL/GenBank/DDBJ whole genome shotgun (WGS) entry which is preliminary data.</text>
</comment>
<dbReference type="Proteomes" id="UP000186817">
    <property type="component" value="Unassembled WGS sequence"/>
</dbReference>
<dbReference type="InterPro" id="IPR015947">
    <property type="entry name" value="PUA-like_sf"/>
</dbReference>
<sequence length="215" mass="23509">MKNELLEVVIAMRDYIDALPSDVVSRLPAMPGFDRDWANEVIDAAQRAEISQTISAPGAVAFREQIVKYVGGLGSSVIAQSVVEAILSAAKRSEAKDIENRSWNTHQRGPVLIHASAQLASKADMEKAREILRAKYGDSLMLPERKYLSYGAIVGVATITGCVEESESPWFFGPKGFTLADAKTLKPVSIRGRLSFFETGGKGMKLFPINFTDEQ</sequence>
<gene>
    <name evidence="1" type="ORF">AK812_SmicGene46495</name>
</gene>
<dbReference type="SUPFAM" id="SSF88697">
    <property type="entry name" value="PUA domain-like"/>
    <property type="match status" value="1"/>
</dbReference>
<name>A0A1Q9BTQ2_SYMMI</name>
<reference evidence="1 2" key="1">
    <citation type="submission" date="2016-02" db="EMBL/GenBank/DDBJ databases">
        <title>Genome analysis of coral dinoflagellate symbionts highlights evolutionary adaptations to a symbiotic lifestyle.</title>
        <authorList>
            <person name="Aranda M."/>
            <person name="Li Y."/>
            <person name="Liew Y.J."/>
            <person name="Baumgarten S."/>
            <person name="Simakov O."/>
            <person name="Wilson M."/>
            <person name="Piel J."/>
            <person name="Ashoor H."/>
            <person name="Bougouffa S."/>
            <person name="Bajic V.B."/>
            <person name="Ryu T."/>
            <person name="Ravasi T."/>
            <person name="Bayer T."/>
            <person name="Micklem G."/>
            <person name="Kim H."/>
            <person name="Bhak J."/>
            <person name="Lajeunesse T.C."/>
            <person name="Voolstra C.R."/>
        </authorList>
    </citation>
    <scope>NUCLEOTIDE SEQUENCE [LARGE SCALE GENOMIC DNA]</scope>
    <source>
        <strain evidence="1 2">CCMP2467</strain>
    </source>
</reference>
<dbReference type="EMBL" id="LSRX01004300">
    <property type="protein sequence ID" value="OLP74071.1"/>
    <property type="molecule type" value="Genomic_DNA"/>
</dbReference>
<dbReference type="Gene3D" id="2.30.130.30">
    <property type="entry name" value="Hypothetical protein"/>
    <property type="match status" value="1"/>
</dbReference>
<dbReference type="OrthoDB" id="338816at2759"/>
<keyword evidence="2" id="KW-1185">Reference proteome</keyword>
<organism evidence="1 2">
    <name type="scientific">Symbiodinium microadriaticum</name>
    <name type="common">Dinoflagellate</name>
    <name type="synonym">Zooxanthella microadriatica</name>
    <dbReference type="NCBI Taxonomy" id="2951"/>
    <lineage>
        <taxon>Eukaryota</taxon>
        <taxon>Sar</taxon>
        <taxon>Alveolata</taxon>
        <taxon>Dinophyceae</taxon>
        <taxon>Suessiales</taxon>
        <taxon>Symbiodiniaceae</taxon>
        <taxon>Symbiodinium</taxon>
    </lineage>
</organism>
<dbReference type="AlphaFoldDB" id="A0A1Q9BTQ2"/>
<feature type="non-terminal residue" evidence="1">
    <location>
        <position position="215"/>
    </location>
</feature>